<feature type="transmembrane region" description="Helical" evidence="1">
    <location>
        <begin position="14"/>
        <end position="35"/>
    </location>
</feature>
<evidence type="ECO:0000313" key="2">
    <source>
        <dbReference type="EMBL" id="AXK50817.1"/>
    </source>
</evidence>
<dbReference type="KEGG" id="salx:SALLE_v1c01410"/>
<feature type="transmembrane region" description="Helical" evidence="1">
    <location>
        <begin position="41"/>
        <end position="63"/>
    </location>
</feature>
<protein>
    <submittedName>
        <fullName evidence="2">Uncharacterized protein</fullName>
    </submittedName>
</protein>
<dbReference type="OrthoDB" id="9904868at2"/>
<feature type="transmembrane region" description="Helical" evidence="1">
    <location>
        <begin position="127"/>
        <end position="150"/>
    </location>
</feature>
<dbReference type="RefSeq" id="WP_115557743.1">
    <property type="nucleotide sequence ID" value="NZ_CP031376.1"/>
</dbReference>
<sequence>MKKNIFKKININKIFYIFFALLHLIIFLTTIFNVLNPNQETIFIVQVSFSISLIQLLLLFLVFQSLKLVNNRKSFLAKIDSHNWYKKHKPEEVQNIIKIILPSLFILQGETAAIINEIIKDTFFAAVYSLLMIVFILMFFFTSMIILVSFKDLKKNYIIKRIIKVIRRVKNNLVSQFKVTNLKIIELENENLYNQEIKNIFFENKNFDLIIINDKKSEILNLEKKYLDFRTFN</sequence>
<dbReference type="EMBL" id="CP031376">
    <property type="protein sequence ID" value="AXK50817.1"/>
    <property type="molecule type" value="Genomic_DNA"/>
</dbReference>
<dbReference type="Proteomes" id="UP000254792">
    <property type="component" value="Chromosome"/>
</dbReference>
<proteinExistence type="predicted"/>
<feature type="transmembrane region" description="Helical" evidence="1">
    <location>
        <begin position="96"/>
        <end position="115"/>
    </location>
</feature>
<accession>A0A345Z2I8</accession>
<evidence type="ECO:0000313" key="3">
    <source>
        <dbReference type="Proteomes" id="UP000254792"/>
    </source>
</evidence>
<name>A0A345Z2I8_9MOLU</name>
<dbReference type="AlphaFoldDB" id="A0A345Z2I8"/>
<evidence type="ECO:0000256" key="1">
    <source>
        <dbReference type="SAM" id="Phobius"/>
    </source>
</evidence>
<reference evidence="2 3" key="1">
    <citation type="submission" date="2018-07" db="EMBL/GenBank/DDBJ databases">
        <title>Complete genome sequence of Spiroplasma alleghenense PLHS-1 (ATCC 51752).</title>
        <authorList>
            <person name="Chou L."/>
            <person name="Lee T.-Y."/>
            <person name="Tsai Y.-M."/>
            <person name="Kuo C.-H."/>
        </authorList>
    </citation>
    <scope>NUCLEOTIDE SEQUENCE [LARGE SCALE GENOMIC DNA]</scope>
    <source>
        <strain evidence="2 3">PLHS-1</strain>
    </source>
</reference>
<keyword evidence="1" id="KW-0472">Membrane</keyword>
<keyword evidence="3" id="KW-1185">Reference proteome</keyword>
<organism evidence="2 3">
    <name type="scientific">Spiroplasma alleghenense</name>
    <dbReference type="NCBI Taxonomy" id="216931"/>
    <lineage>
        <taxon>Bacteria</taxon>
        <taxon>Bacillati</taxon>
        <taxon>Mycoplasmatota</taxon>
        <taxon>Mollicutes</taxon>
        <taxon>Entomoplasmatales</taxon>
        <taxon>Spiroplasmataceae</taxon>
        <taxon>Spiroplasma</taxon>
    </lineage>
</organism>
<gene>
    <name evidence="2" type="ORF">SALLE_v1c01410</name>
</gene>
<keyword evidence="1" id="KW-0812">Transmembrane</keyword>
<keyword evidence="1" id="KW-1133">Transmembrane helix</keyword>